<comment type="caution">
    <text evidence="1">The sequence shown here is derived from an EMBL/GenBank/DDBJ whole genome shotgun (WGS) entry which is preliminary data.</text>
</comment>
<reference evidence="2" key="1">
    <citation type="journal article" date="2017" name="Proc. Natl. Acad. Sci. U.S.A.">
        <title>Simulation of Deepwater Horizon oil plume reveals substrate specialization within a complex community of hydrocarbon degraders.</title>
        <authorList>
            <person name="Hu P."/>
            <person name="Dubinsky E.A."/>
            <person name="Probst A.J."/>
            <person name="Wang J."/>
            <person name="Sieber C.M.K."/>
            <person name="Tom L.M."/>
            <person name="Gardinali P."/>
            <person name="Banfield J.F."/>
            <person name="Atlas R.M."/>
            <person name="Andersen G.L."/>
        </authorList>
    </citation>
    <scope>NUCLEOTIDE SEQUENCE [LARGE SCALE GENOMIC DNA]</scope>
</reference>
<sequence length="168" mass="18866">MGICAEELRQWVIKPTLKRLGVYSKSAENLLLATAAQESGLGSHLKPAGQRALGIYQIHSLAHRHIWDDHLALHSDMASLVRGLASQHDFLAQPHAELATNLSYATAIAWFMYARHEDFRLPKENAKDNNVDALASLWKRYYHPKSKISIADFSDNFSRYVTAQIIAA</sequence>
<dbReference type="EMBL" id="MABE01000353">
    <property type="protein sequence ID" value="OUS40391.1"/>
    <property type="molecule type" value="Genomic_DNA"/>
</dbReference>
<protein>
    <recommendedName>
        <fullName evidence="3">Transglycosylase SLT domain-containing protein</fullName>
    </recommendedName>
</protein>
<evidence type="ECO:0000313" key="2">
    <source>
        <dbReference type="Proteomes" id="UP000227088"/>
    </source>
</evidence>
<dbReference type="Proteomes" id="UP000227088">
    <property type="component" value="Unassembled WGS sequence"/>
</dbReference>
<evidence type="ECO:0008006" key="3">
    <source>
        <dbReference type="Google" id="ProtNLM"/>
    </source>
</evidence>
<organism evidence="1 2">
    <name type="scientific">Oleispira antarctica</name>
    <dbReference type="NCBI Taxonomy" id="188908"/>
    <lineage>
        <taxon>Bacteria</taxon>
        <taxon>Pseudomonadati</taxon>
        <taxon>Pseudomonadota</taxon>
        <taxon>Gammaproteobacteria</taxon>
        <taxon>Oceanospirillales</taxon>
        <taxon>Oceanospirillaceae</taxon>
        <taxon>Oleispira</taxon>
    </lineage>
</organism>
<evidence type="ECO:0000313" key="1">
    <source>
        <dbReference type="EMBL" id="OUS40391.1"/>
    </source>
</evidence>
<proteinExistence type="predicted"/>
<accession>A0A1Y5HSU3</accession>
<gene>
    <name evidence="1" type="ORF">A9R00_06260</name>
</gene>
<name>A0A1Y5HSU3_OLEAN</name>
<dbReference type="AlphaFoldDB" id="A0A1Y5HSU3"/>